<dbReference type="AlphaFoldDB" id="A0A1Q9AL20"/>
<proteinExistence type="predicted"/>
<evidence type="ECO:0000256" key="1">
    <source>
        <dbReference type="SAM" id="MobiDB-lite"/>
    </source>
</evidence>
<reference evidence="2 3" key="1">
    <citation type="submission" date="2016-09" db="EMBL/GenBank/DDBJ databases">
        <title>Rhizobium sp. nov., a novel species isolated from the rice rhizosphere.</title>
        <authorList>
            <person name="Zhao J."/>
            <person name="Zhang X."/>
        </authorList>
    </citation>
    <scope>NUCLEOTIDE SEQUENCE [LARGE SCALE GENOMIC DNA]</scope>
    <source>
        <strain evidence="2 3">MH17</strain>
    </source>
</reference>
<evidence type="ECO:0000313" key="3">
    <source>
        <dbReference type="Proteomes" id="UP000186143"/>
    </source>
</evidence>
<feature type="region of interest" description="Disordered" evidence="1">
    <location>
        <begin position="1"/>
        <end position="25"/>
    </location>
</feature>
<comment type="caution">
    <text evidence="2">The sequence shown here is derived from an EMBL/GenBank/DDBJ whole genome shotgun (WGS) entry which is preliminary data.</text>
</comment>
<dbReference type="EMBL" id="MKIO01000025">
    <property type="protein sequence ID" value="OLP55944.1"/>
    <property type="molecule type" value="Genomic_DNA"/>
</dbReference>
<accession>A0A1Q9AL20</accession>
<name>A0A1Q9AL20_9HYPH</name>
<sequence>MPRAYGQSRCKARNRRQTDRKRGPAGLRHVHEKLLAISALFDKRSAITLLPFLSFSLTLTKARCLLGA</sequence>
<dbReference type="STRING" id="1672749.BJF92_02205"/>
<dbReference type="Proteomes" id="UP000186143">
    <property type="component" value="Unassembled WGS sequence"/>
</dbReference>
<organism evidence="2 3">
    <name type="scientific">Xaviernesmea rhizosphaerae</name>
    <dbReference type="NCBI Taxonomy" id="1672749"/>
    <lineage>
        <taxon>Bacteria</taxon>
        <taxon>Pseudomonadati</taxon>
        <taxon>Pseudomonadota</taxon>
        <taxon>Alphaproteobacteria</taxon>
        <taxon>Hyphomicrobiales</taxon>
        <taxon>Rhizobiaceae</taxon>
        <taxon>Rhizobium/Agrobacterium group</taxon>
        <taxon>Xaviernesmea</taxon>
    </lineage>
</organism>
<evidence type="ECO:0000313" key="2">
    <source>
        <dbReference type="EMBL" id="OLP55944.1"/>
    </source>
</evidence>
<protein>
    <submittedName>
        <fullName evidence="2">Uncharacterized protein</fullName>
    </submittedName>
</protein>
<gene>
    <name evidence="2" type="ORF">BJF92_02205</name>
</gene>